<evidence type="ECO:0000313" key="15">
    <source>
        <dbReference type="Proteomes" id="UP000051276"/>
    </source>
</evidence>
<dbReference type="SMART" id="SM00852">
    <property type="entry name" value="MoCF_biosynth"/>
    <property type="match status" value="1"/>
</dbReference>
<gene>
    <name evidence="13" type="ORF">Ga0074115_10190</name>
    <name evidence="14" type="ORF">Ga0076813_13795</name>
</gene>
<dbReference type="Pfam" id="PF03453">
    <property type="entry name" value="MoeA_N"/>
    <property type="match status" value="1"/>
</dbReference>
<dbReference type="OrthoDB" id="9804758at2"/>
<dbReference type="InterPro" id="IPR005110">
    <property type="entry name" value="MoeA_linker/N"/>
</dbReference>
<evidence type="ECO:0000256" key="9">
    <source>
        <dbReference type="ARBA" id="ARBA00023150"/>
    </source>
</evidence>
<evidence type="ECO:0000256" key="8">
    <source>
        <dbReference type="ARBA" id="ARBA00022842"/>
    </source>
</evidence>
<evidence type="ECO:0000313" key="16">
    <source>
        <dbReference type="Proteomes" id="UP000051634"/>
    </source>
</evidence>
<dbReference type="InterPro" id="IPR036688">
    <property type="entry name" value="MoeA_C_domain_IV_sf"/>
</dbReference>
<dbReference type="NCBIfam" id="NF045515">
    <property type="entry name" value="Glp_gephyrin"/>
    <property type="match status" value="1"/>
</dbReference>
<evidence type="ECO:0000256" key="10">
    <source>
        <dbReference type="ARBA" id="ARBA00047317"/>
    </source>
</evidence>
<comment type="function">
    <text evidence="2 11">Catalyzes the insertion of molybdate into adenylated molybdopterin with the concomitant release of AMP.</text>
</comment>
<sequence>MSSCDCDHHAAGPKLKPIEEALEFLLQRAKPISDIESIPTGEALGRVLAAPVVSQVTVPPWNNSAMDGYAVRVADLDGERPRLPVSQRIPAGACGSELELGTAARIFTGAPVPSGADAVVIQEVCEVDGEDVIITECPKPGANIRLAGEDIEQGAEVVAAGTRLAPQHLGLAASVGVAELQVYRRLKVAVFSSGDELVMPGGELGPGQIYNSNQFTLGGLLQTLGCEVVQLGIVEDTFDATCEALSRGAEMADLVVASGGVSVGEEDHVKPAVEKLGSLDLWKIAIRPGKPLAFGHIGETPFIGTPGNPVSLFVTFCVFARPYILRSQGVAGDLQPKEVSAAAAFDWKKAEKRREYARARLVSGAAGELQVELYPSRSSGVLSSVAWADGLVVIPEGRTFSRGEPVRFIPYTELMS</sequence>
<evidence type="ECO:0000256" key="5">
    <source>
        <dbReference type="ARBA" id="ARBA00022505"/>
    </source>
</evidence>
<dbReference type="UniPathway" id="UPA00344"/>
<proteinExistence type="inferred from homology"/>
<dbReference type="InterPro" id="IPR036425">
    <property type="entry name" value="MoaB/Mog-like_dom_sf"/>
</dbReference>
<evidence type="ECO:0000259" key="12">
    <source>
        <dbReference type="SMART" id="SM00852"/>
    </source>
</evidence>
<evidence type="ECO:0000256" key="6">
    <source>
        <dbReference type="ARBA" id="ARBA00022679"/>
    </source>
</evidence>
<dbReference type="InterPro" id="IPR008284">
    <property type="entry name" value="MoCF_biosynth_CS"/>
</dbReference>
<dbReference type="GO" id="GO:0061599">
    <property type="term" value="F:molybdopterin molybdotransferase activity"/>
    <property type="evidence" value="ECO:0007669"/>
    <property type="project" value="UniProtKB-UniRule"/>
</dbReference>
<evidence type="ECO:0000256" key="1">
    <source>
        <dbReference type="ARBA" id="ARBA00001946"/>
    </source>
</evidence>
<evidence type="ECO:0000256" key="7">
    <source>
        <dbReference type="ARBA" id="ARBA00022723"/>
    </source>
</evidence>
<keyword evidence="9 11" id="KW-0501">Molybdenum cofactor biosynthesis</keyword>
<keyword evidence="16" id="KW-1185">Reference proteome</keyword>
<dbReference type="GO" id="GO:0005829">
    <property type="term" value="C:cytosol"/>
    <property type="evidence" value="ECO:0007669"/>
    <property type="project" value="TreeGrafter"/>
</dbReference>
<keyword evidence="7 11" id="KW-0479">Metal-binding</keyword>
<keyword evidence="6 11" id="KW-0808">Transferase</keyword>
<dbReference type="PATRIC" id="fig|54398.3.peg.90"/>
<comment type="similarity">
    <text evidence="4 11">Belongs to the MoeA family.</text>
</comment>
<dbReference type="FunFam" id="3.40.980.10:FF:000004">
    <property type="entry name" value="Molybdopterin molybdenumtransferase"/>
    <property type="match status" value="1"/>
</dbReference>
<dbReference type="Gene3D" id="3.90.105.10">
    <property type="entry name" value="Molybdopterin biosynthesis moea protein, domain 2"/>
    <property type="match status" value="1"/>
</dbReference>
<dbReference type="NCBIfam" id="TIGR00177">
    <property type="entry name" value="molyb_syn"/>
    <property type="match status" value="1"/>
</dbReference>
<dbReference type="InterPro" id="IPR005111">
    <property type="entry name" value="MoeA_C_domain_IV"/>
</dbReference>
<dbReference type="SUPFAM" id="SSF63882">
    <property type="entry name" value="MoeA N-terminal region -like"/>
    <property type="match status" value="1"/>
</dbReference>
<comment type="pathway">
    <text evidence="3 11">Cofactor biosynthesis; molybdopterin biosynthesis.</text>
</comment>
<evidence type="ECO:0000313" key="14">
    <source>
        <dbReference type="EMBL" id="KRT58563.1"/>
    </source>
</evidence>
<dbReference type="STRING" id="54398.Ga0074115_10190"/>
<name>A0A0T5Z785_9GAMM</name>
<dbReference type="InterPro" id="IPR036135">
    <property type="entry name" value="MoeA_linker/N_sf"/>
</dbReference>
<dbReference type="Pfam" id="PF00994">
    <property type="entry name" value="MoCF_biosynth"/>
    <property type="match status" value="1"/>
</dbReference>
<evidence type="ECO:0000256" key="4">
    <source>
        <dbReference type="ARBA" id="ARBA00010763"/>
    </source>
</evidence>
<evidence type="ECO:0000313" key="13">
    <source>
        <dbReference type="EMBL" id="KRT53755.1"/>
    </source>
</evidence>
<dbReference type="Gene3D" id="2.40.340.10">
    <property type="entry name" value="MoeA, C-terminal, domain IV"/>
    <property type="match status" value="1"/>
</dbReference>
<dbReference type="Gene3D" id="3.40.980.10">
    <property type="entry name" value="MoaB/Mog-like domain"/>
    <property type="match status" value="1"/>
</dbReference>
<dbReference type="EMBL" id="LMXI01000315">
    <property type="protein sequence ID" value="KRT58563.1"/>
    <property type="molecule type" value="Genomic_DNA"/>
</dbReference>
<dbReference type="EC" id="2.10.1.1" evidence="11"/>
<dbReference type="GO" id="GO:0046872">
    <property type="term" value="F:metal ion binding"/>
    <property type="evidence" value="ECO:0007669"/>
    <property type="project" value="UniProtKB-UniRule"/>
</dbReference>
<accession>A0A0T5Z785</accession>
<protein>
    <recommendedName>
        <fullName evidence="11">Molybdopterin molybdenumtransferase</fullName>
        <ecNumber evidence="11">2.10.1.1</ecNumber>
    </recommendedName>
</protein>
<dbReference type="CDD" id="cd00887">
    <property type="entry name" value="MoeA"/>
    <property type="match status" value="1"/>
</dbReference>
<feature type="domain" description="MoaB/Mog" evidence="12">
    <location>
        <begin position="189"/>
        <end position="326"/>
    </location>
</feature>
<dbReference type="AlphaFoldDB" id="A0A0T5Z785"/>
<dbReference type="SUPFAM" id="SSF53218">
    <property type="entry name" value="Molybdenum cofactor biosynthesis proteins"/>
    <property type="match status" value="1"/>
</dbReference>
<dbReference type="EMBL" id="LDXT01000095">
    <property type="protein sequence ID" value="KRT53755.1"/>
    <property type="molecule type" value="Genomic_DNA"/>
</dbReference>
<dbReference type="Gene3D" id="2.170.190.11">
    <property type="entry name" value="Molybdopterin biosynthesis moea protein, domain 3"/>
    <property type="match status" value="1"/>
</dbReference>
<keyword evidence="8 11" id="KW-0460">Magnesium</keyword>
<dbReference type="RefSeq" id="WP_057956742.1">
    <property type="nucleotide sequence ID" value="NZ_KQ556953.1"/>
</dbReference>
<evidence type="ECO:0000256" key="3">
    <source>
        <dbReference type="ARBA" id="ARBA00005046"/>
    </source>
</evidence>
<comment type="catalytic activity">
    <reaction evidence="10">
        <text>adenylyl-molybdopterin + molybdate = Mo-molybdopterin + AMP + H(+)</text>
        <dbReference type="Rhea" id="RHEA:35047"/>
        <dbReference type="ChEBI" id="CHEBI:15378"/>
        <dbReference type="ChEBI" id="CHEBI:36264"/>
        <dbReference type="ChEBI" id="CHEBI:62727"/>
        <dbReference type="ChEBI" id="CHEBI:71302"/>
        <dbReference type="ChEBI" id="CHEBI:456215"/>
        <dbReference type="EC" id="2.10.1.1"/>
    </reaction>
</comment>
<dbReference type="PANTHER" id="PTHR10192:SF5">
    <property type="entry name" value="GEPHYRIN"/>
    <property type="match status" value="1"/>
</dbReference>
<keyword evidence="5 11" id="KW-0500">Molybdenum</keyword>
<dbReference type="InterPro" id="IPR038987">
    <property type="entry name" value="MoeA-like"/>
</dbReference>
<dbReference type="Pfam" id="PF03454">
    <property type="entry name" value="MoeA_C"/>
    <property type="match status" value="1"/>
</dbReference>
<reference evidence="15 16" key="1">
    <citation type="submission" date="2015-11" db="EMBL/GenBank/DDBJ databases">
        <title>The genome of Candidatus Endoriftia persephone in Ridgeia piscesae and population structure of the North Eastern Pacific vestimentiferan symbionts.</title>
        <authorList>
            <person name="Perez M."/>
            <person name="Juniper K.S."/>
        </authorList>
    </citation>
    <scope>NUCLEOTIDE SEQUENCE [LARGE SCALE GENOMIC DNA]</scope>
    <source>
        <strain evidence="14">Ind10</strain>
        <strain evidence="13">Ind11</strain>
    </source>
</reference>
<evidence type="ECO:0000256" key="11">
    <source>
        <dbReference type="RuleBase" id="RU365090"/>
    </source>
</evidence>
<dbReference type="Proteomes" id="UP000051276">
    <property type="component" value="Unassembled WGS sequence"/>
</dbReference>
<dbReference type="PROSITE" id="PS01079">
    <property type="entry name" value="MOCF_BIOSYNTHESIS_2"/>
    <property type="match status" value="1"/>
</dbReference>
<dbReference type="PANTHER" id="PTHR10192">
    <property type="entry name" value="MOLYBDOPTERIN BIOSYNTHESIS PROTEIN"/>
    <property type="match status" value="1"/>
</dbReference>
<dbReference type="Proteomes" id="UP000051634">
    <property type="component" value="Unassembled WGS sequence"/>
</dbReference>
<organism evidence="14 15">
    <name type="scientific">endosymbiont of Ridgeia piscesae</name>
    <dbReference type="NCBI Taxonomy" id="54398"/>
    <lineage>
        <taxon>Bacteria</taxon>
        <taxon>Pseudomonadati</taxon>
        <taxon>Pseudomonadota</taxon>
        <taxon>Gammaproteobacteria</taxon>
        <taxon>sulfur-oxidizing symbionts</taxon>
    </lineage>
</organism>
<dbReference type="SUPFAM" id="SSF63867">
    <property type="entry name" value="MoeA C-terminal domain-like"/>
    <property type="match status" value="1"/>
</dbReference>
<dbReference type="InterPro" id="IPR001453">
    <property type="entry name" value="MoaB/Mog_dom"/>
</dbReference>
<evidence type="ECO:0000256" key="2">
    <source>
        <dbReference type="ARBA" id="ARBA00002901"/>
    </source>
</evidence>
<dbReference type="GO" id="GO:0006777">
    <property type="term" value="P:Mo-molybdopterin cofactor biosynthetic process"/>
    <property type="evidence" value="ECO:0007669"/>
    <property type="project" value="UniProtKB-UniRule"/>
</dbReference>
<comment type="caution">
    <text evidence="14">The sequence shown here is derived from an EMBL/GenBank/DDBJ whole genome shotgun (WGS) entry which is preliminary data.</text>
</comment>
<comment type="cofactor">
    <cofactor evidence="1 11">
        <name>Mg(2+)</name>
        <dbReference type="ChEBI" id="CHEBI:18420"/>
    </cofactor>
</comment>